<reference evidence="1" key="1">
    <citation type="submission" date="2020-07" db="EMBL/GenBank/DDBJ databases">
        <title>The High-quality genome of the commercially important snow crab, Chionoecetes opilio.</title>
        <authorList>
            <person name="Jeong J.-H."/>
            <person name="Ryu S."/>
        </authorList>
    </citation>
    <scope>NUCLEOTIDE SEQUENCE</scope>
    <source>
        <strain evidence="1">MADBK_172401_WGS</strain>
        <tissue evidence="1">Digestive gland</tissue>
    </source>
</reference>
<dbReference type="EMBL" id="JACEEZ010005560">
    <property type="protein sequence ID" value="KAG0725541.1"/>
    <property type="molecule type" value="Genomic_DNA"/>
</dbReference>
<comment type="caution">
    <text evidence="1">The sequence shown here is derived from an EMBL/GenBank/DDBJ whole genome shotgun (WGS) entry which is preliminary data.</text>
</comment>
<gene>
    <name evidence="1" type="ORF">GWK47_004629</name>
</gene>
<organism evidence="1 2">
    <name type="scientific">Chionoecetes opilio</name>
    <name type="common">Atlantic snow crab</name>
    <name type="synonym">Cancer opilio</name>
    <dbReference type="NCBI Taxonomy" id="41210"/>
    <lineage>
        <taxon>Eukaryota</taxon>
        <taxon>Metazoa</taxon>
        <taxon>Ecdysozoa</taxon>
        <taxon>Arthropoda</taxon>
        <taxon>Crustacea</taxon>
        <taxon>Multicrustacea</taxon>
        <taxon>Malacostraca</taxon>
        <taxon>Eumalacostraca</taxon>
        <taxon>Eucarida</taxon>
        <taxon>Decapoda</taxon>
        <taxon>Pleocyemata</taxon>
        <taxon>Brachyura</taxon>
        <taxon>Eubrachyura</taxon>
        <taxon>Majoidea</taxon>
        <taxon>Majidae</taxon>
        <taxon>Chionoecetes</taxon>
    </lineage>
</organism>
<evidence type="ECO:0000313" key="1">
    <source>
        <dbReference type="EMBL" id="KAG0725541.1"/>
    </source>
</evidence>
<name>A0A8J4YM47_CHIOP</name>
<dbReference type="AlphaFoldDB" id="A0A8J4YM47"/>
<accession>A0A8J4YM47</accession>
<keyword evidence="2" id="KW-1185">Reference proteome</keyword>
<protein>
    <submittedName>
        <fullName evidence="1">Uncharacterized protein</fullName>
    </submittedName>
</protein>
<sequence length="153" mass="15192">MPPPHPDTHTTSLIDLVYSCASRLLPDSHGYLSQRHHCLAPLGGGAAGGAWGRGPQCLRGPMGVYNPSPGDACGVGGLAQGSVPRAARAVAGVVTLGGVVCVVACVSVCVHGQATATLTPPLHAHIPPGGVAGEVACPGRQGPEGRREHGHGG</sequence>
<dbReference type="Proteomes" id="UP000770661">
    <property type="component" value="Unassembled WGS sequence"/>
</dbReference>
<proteinExistence type="predicted"/>
<evidence type="ECO:0000313" key="2">
    <source>
        <dbReference type="Proteomes" id="UP000770661"/>
    </source>
</evidence>